<evidence type="ECO:0000313" key="3">
    <source>
        <dbReference type="Proteomes" id="UP000298416"/>
    </source>
</evidence>
<name>A0A8X8Z2G3_SALSN</name>
<feature type="transmembrane region" description="Helical" evidence="1">
    <location>
        <begin position="24"/>
        <end position="45"/>
    </location>
</feature>
<keyword evidence="3" id="KW-1185">Reference proteome</keyword>
<evidence type="ECO:0000313" key="2">
    <source>
        <dbReference type="EMBL" id="KAG6389727.1"/>
    </source>
</evidence>
<accession>A0A8X8Z2G3</accession>
<comment type="caution">
    <text evidence="2">The sequence shown here is derived from an EMBL/GenBank/DDBJ whole genome shotgun (WGS) entry which is preliminary data.</text>
</comment>
<dbReference type="Proteomes" id="UP000298416">
    <property type="component" value="Unassembled WGS sequence"/>
</dbReference>
<keyword evidence="1" id="KW-1133">Transmembrane helix</keyword>
<organism evidence="2">
    <name type="scientific">Salvia splendens</name>
    <name type="common">Scarlet sage</name>
    <dbReference type="NCBI Taxonomy" id="180675"/>
    <lineage>
        <taxon>Eukaryota</taxon>
        <taxon>Viridiplantae</taxon>
        <taxon>Streptophyta</taxon>
        <taxon>Embryophyta</taxon>
        <taxon>Tracheophyta</taxon>
        <taxon>Spermatophyta</taxon>
        <taxon>Magnoliopsida</taxon>
        <taxon>eudicotyledons</taxon>
        <taxon>Gunneridae</taxon>
        <taxon>Pentapetalae</taxon>
        <taxon>asterids</taxon>
        <taxon>lamiids</taxon>
        <taxon>Lamiales</taxon>
        <taxon>Lamiaceae</taxon>
        <taxon>Nepetoideae</taxon>
        <taxon>Mentheae</taxon>
        <taxon>Salviinae</taxon>
        <taxon>Salvia</taxon>
        <taxon>Salvia subgen. Calosphace</taxon>
        <taxon>core Calosphace</taxon>
    </lineage>
</organism>
<dbReference type="PANTHER" id="PTHR35751:SF3">
    <property type="entry name" value="OS06G0530200 PROTEIN"/>
    <property type="match status" value="1"/>
</dbReference>
<dbReference type="EMBL" id="PNBA02000020">
    <property type="protein sequence ID" value="KAG6389727.1"/>
    <property type="molecule type" value="Genomic_DNA"/>
</dbReference>
<evidence type="ECO:0000256" key="1">
    <source>
        <dbReference type="SAM" id="Phobius"/>
    </source>
</evidence>
<gene>
    <name evidence="2" type="ORF">SASPL_151200</name>
</gene>
<keyword evidence="1" id="KW-0812">Transmembrane</keyword>
<proteinExistence type="predicted"/>
<protein>
    <submittedName>
        <fullName evidence="2">Uncharacterized protein</fullName>
    </submittedName>
</protein>
<feature type="transmembrane region" description="Helical" evidence="1">
    <location>
        <begin position="159"/>
        <end position="180"/>
    </location>
</feature>
<reference evidence="2" key="2">
    <citation type="submission" date="2020-08" db="EMBL/GenBank/DDBJ databases">
        <title>Plant Genome Project.</title>
        <authorList>
            <person name="Zhang R.-G."/>
        </authorList>
    </citation>
    <scope>NUCLEOTIDE SEQUENCE</scope>
    <source>
        <strain evidence="2">Huo1</strain>
        <tissue evidence="2">Leaf</tissue>
    </source>
</reference>
<dbReference type="PANTHER" id="PTHR35751">
    <property type="match status" value="1"/>
</dbReference>
<keyword evidence="1" id="KW-0472">Membrane</keyword>
<dbReference type="AlphaFoldDB" id="A0A8X8Z2G3"/>
<reference evidence="2" key="1">
    <citation type="submission" date="2018-01" db="EMBL/GenBank/DDBJ databases">
        <authorList>
            <person name="Mao J.F."/>
        </authorList>
    </citation>
    <scope>NUCLEOTIDE SEQUENCE</scope>
    <source>
        <strain evidence="2">Huo1</strain>
        <tissue evidence="2">Leaf</tissue>
    </source>
</reference>
<sequence length="188" mass="21061">MGAGQAMKRIPRIKFPQRHPKSSGMIIFLCGILILLFGFEFVAYFSLKHHKTQVVIGMILDGKLKALNVYWELIFSEKGEKHSCIFSALLMQYLKGKVHSPTGTANQADGLSAHDLKNDDLVMKFFSRAPSAASGGKASDQPKRTPVSQDEIDAVMFSFAYLSIDICSVLAVGWLFLTWWRKTFKLVK</sequence>